<dbReference type="PANTHER" id="PTHR44591:SF3">
    <property type="entry name" value="RESPONSE REGULATORY DOMAIN-CONTAINING PROTEIN"/>
    <property type="match status" value="1"/>
</dbReference>
<evidence type="ECO:0000256" key="1">
    <source>
        <dbReference type="ARBA" id="ARBA00022553"/>
    </source>
</evidence>
<dbReference type="InterPro" id="IPR001789">
    <property type="entry name" value="Sig_transdc_resp-reg_receiver"/>
</dbReference>
<protein>
    <submittedName>
        <fullName evidence="4">Response regulator</fullName>
    </submittedName>
</protein>
<dbReference type="EMBL" id="CP043494">
    <property type="protein sequence ID" value="WNG48793.1"/>
    <property type="molecule type" value="Genomic_DNA"/>
</dbReference>
<dbReference type="InterPro" id="IPR011006">
    <property type="entry name" value="CheY-like_superfamily"/>
</dbReference>
<dbReference type="PANTHER" id="PTHR44591">
    <property type="entry name" value="STRESS RESPONSE REGULATOR PROTEIN 1"/>
    <property type="match status" value="1"/>
</dbReference>
<proteinExistence type="predicted"/>
<keyword evidence="5" id="KW-1185">Reference proteome</keyword>
<accession>A0ABY9X080</accession>
<reference evidence="4 5" key="1">
    <citation type="submission" date="2019-08" db="EMBL/GenBank/DDBJ databases">
        <title>Archangium and Cystobacter genomes.</title>
        <authorList>
            <person name="Chen I.-C.K."/>
            <person name="Wielgoss S."/>
        </authorList>
    </citation>
    <scope>NUCLEOTIDE SEQUENCE [LARGE SCALE GENOMIC DNA]</scope>
    <source>
        <strain evidence="4 5">Cbm 6</strain>
    </source>
</reference>
<sequence length="140" mass="15297">MRTGRCSLFRVGSLAYALPAMVGKSPVILLVEDESDLREVIEAALADEGCQVVSATDGDRALALLSEGQRPALVLLDFIMPRMHGWAFLERLRSDPTFHHVPVVSISALAETHPAVTAVLRKPFELSSLIETVRRFTCAP</sequence>
<evidence type="ECO:0000313" key="5">
    <source>
        <dbReference type="Proteomes" id="UP001611383"/>
    </source>
</evidence>
<dbReference type="Proteomes" id="UP001611383">
    <property type="component" value="Chromosome"/>
</dbReference>
<dbReference type="RefSeq" id="WP_395806450.1">
    <property type="nucleotide sequence ID" value="NZ_CP043494.1"/>
</dbReference>
<keyword evidence="1 2" id="KW-0597">Phosphoprotein</keyword>
<name>A0ABY9X080_9BACT</name>
<dbReference type="SUPFAM" id="SSF52172">
    <property type="entry name" value="CheY-like"/>
    <property type="match status" value="1"/>
</dbReference>
<gene>
    <name evidence="4" type="ORF">F0U60_35265</name>
</gene>
<dbReference type="Pfam" id="PF00072">
    <property type="entry name" value="Response_reg"/>
    <property type="match status" value="1"/>
</dbReference>
<feature type="domain" description="Response regulatory" evidence="3">
    <location>
        <begin position="27"/>
        <end position="137"/>
    </location>
</feature>
<feature type="modified residue" description="4-aspartylphosphate" evidence="2">
    <location>
        <position position="77"/>
    </location>
</feature>
<organism evidence="4 5">
    <name type="scientific">Archangium minus</name>
    <dbReference type="NCBI Taxonomy" id="83450"/>
    <lineage>
        <taxon>Bacteria</taxon>
        <taxon>Pseudomonadati</taxon>
        <taxon>Myxococcota</taxon>
        <taxon>Myxococcia</taxon>
        <taxon>Myxococcales</taxon>
        <taxon>Cystobacterineae</taxon>
        <taxon>Archangiaceae</taxon>
        <taxon>Archangium</taxon>
    </lineage>
</organism>
<evidence type="ECO:0000259" key="3">
    <source>
        <dbReference type="PROSITE" id="PS50110"/>
    </source>
</evidence>
<dbReference type="SMART" id="SM00448">
    <property type="entry name" value="REC"/>
    <property type="match status" value="1"/>
</dbReference>
<dbReference type="Gene3D" id="3.40.50.2300">
    <property type="match status" value="1"/>
</dbReference>
<dbReference type="InterPro" id="IPR050595">
    <property type="entry name" value="Bact_response_regulator"/>
</dbReference>
<evidence type="ECO:0000256" key="2">
    <source>
        <dbReference type="PROSITE-ProRule" id="PRU00169"/>
    </source>
</evidence>
<dbReference type="PROSITE" id="PS50110">
    <property type="entry name" value="RESPONSE_REGULATORY"/>
    <property type="match status" value="1"/>
</dbReference>
<evidence type="ECO:0000313" key="4">
    <source>
        <dbReference type="EMBL" id="WNG48793.1"/>
    </source>
</evidence>